<organism evidence="11 12">
    <name type="scientific">SAR324 cluster bacterium</name>
    <dbReference type="NCBI Taxonomy" id="2024889"/>
    <lineage>
        <taxon>Bacteria</taxon>
        <taxon>Deltaproteobacteria</taxon>
        <taxon>SAR324 cluster</taxon>
    </lineage>
</organism>
<evidence type="ECO:0000256" key="2">
    <source>
        <dbReference type="ARBA" id="ARBA00007783"/>
    </source>
</evidence>
<keyword evidence="5" id="KW-0997">Cell inner membrane</keyword>
<dbReference type="PANTHER" id="PTHR30413">
    <property type="entry name" value="INNER MEMBRANE TRANSPORT PERMEASE"/>
    <property type="match status" value="1"/>
</dbReference>
<evidence type="ECO:0000313" key="11">
    <source>
        <dbReference type="EMBL" id="NMC63905.1"/>
    </source>
</evidence>
<comment type="subcellular location">
    <subcellularLocation>
        <location evidence="1">Cell inner membrane</location>
        <topology evidence="1">Multi-pass membrane protein</topology>
    </subcellularLocation>
    <subcellularLocation>
        <location evidence="9">Cell membrane</location>
        <topology evidence="9">Multi-pass membrane protein</topology>
    </subcellularLocation>
</comment>
<evidence type="ECO:0000256" key="4">
    <source>
        <dbReference type="ARBA" id="ARBA00022475"/>
    </source>
</evidence>
<evidence type="ECO:0000256" key="8">
    <source>
        <dbReference type="ARBA" id="ARBA00023136"/>
    </source>
</evidence>
<sequence length="258" mass="29569">MVENLKALYRYRALISALVVRHLSSRYRGSILGFLWSILNPLFLMLVYTLVFRYYMRFDQPNYAIFLFVGLLPWLWFASALQEATSSIAGSGHLITKSMFPAHVLPLVSILVNFVNFLLSLPLLFIFMLFSGLTFHWTLLLLPLVLFLQLIFLYGASLALSSLNVYFRDVQHLLGNILTFVFFLCPIIYPPEAVPAKLKFTLVLNPLAAMTTFYHDLILEGKLPPLNTVVYVCAWIGMLLIIGHLIYERYKESFAEAL</sequence>
<keyword evidence="3 9" id="KW-0813">Transport</keyword>
<feature type="domain" description="ABC transmembrane type-2" evidence="10">
    <location>
        <begin position="32"/>
        <end position="250"/>
    </location>
</feature>
<name>A0A7X9FT93_9DELT</name>
<feature type="transmembrane region" description="Helical" evidence="9">
    <location>
        <begin position="136"/>
        <end position="160"/>
    </location>
</feature>
<evidence type="ECO:0000256" key="9">
    <source>
        <dbReference type="RuleBase" id="RU361157"/>
    </source>
</evidence>
<evidence type="ECO:0000259" key="10">
    <source>
        <dbReference type="PROSITE" id="PS51012"/>
    </source>
</evidence>
<feature type="transmembrane region" description="Helical" evidence="9">
    <location>
        <begin position="31"/>
        <end position="51"/>
    </location>
</feature>
<dbReference type="InterPro" id="IPR047817">
    <property type="entry name" value="ABC2_TM_bact-type"/>
</dbReference>
<comment type="similarity">
    <text evidence="2 9">Belongs to the ABC-2 integral membrane protein family.</text>
</comment>
<accession>A0A7X9FT93</accession>
<feature type="transmembrane region" description="Helical" evidence="9">
    <location>
        <begin position="63"/>
        <end position="81"/>
    </location>
</feature>
<evidence type="ECO:0000256" key="3">
    <source>
        <dbReference type="ARBA" id="ARBA00022448"/>
    </source>
</evidence>
<dbReference type="EMBL" id="JAAZON010000550">
    <property type="protein sequence ID" value="NMC63905.1"/>
    <property type="molecule type" value="Genomic_DNA"/>
</dbReference>
<keyword evidence="8 9" id="KW-0472">Membrane</keyword>
<gene>
    <name evidence="11" type="ORF">GYA55_12145</name>
</gene>
<feature type="transmembrane region" description="Helical" evidence="9">
    <location>
        <begin position="229"/>
        <end position="247"/>
    </location>
</feature>
<comment type="caution">
    <text evidence="11">The sequence shown here is derived from an EMBL/GenBank/DDBJ whole genome shotgun (WGS) entry which is preliminary data.</text>
</comment>
<evidence type="ECO:0000256" key="6">
    <source>
        <dbReference type="ARBA" id="ARBA00022692"/>
    </source>
</evidence>
<dbReference type="PANTHER" id="PTHR30413:SF8">
    <property type="entry name" value="TRANSPORT PERMEASE PROTEIN"/>
    <property type="match status" value="1"/>
</dbReference>
<dbReference type="InterPro" id="IPR013525">
    <property type="entry name" value="ABC2_TM"/>
</dbReference>
<evidence type="ECO:0000256" key="7">
    <source>
        <dbReference type="ARBA" id="ARBA00022989"/>
    </source>
</evidence>
<evidence type="ECO:0000313" key="12">
    <source>
        <dbReference type="Proteomes" id="UP000524246"/>
    </source>
</evidence>
<reference evidence="11 12" key="1">
    <citation type="journal article" date="2020" name="Biotechnol. Biofuels">
        <title>New insights from the biogas microbiome by comprehensive genome-resolved metagenomics of nearly 1600 species originating from multiple anaerobic digesters.</title>
        <authorList>
            <person name="Campanaro S."/>
            <person name="Treu L."/>
            <person name="Rodriguez-R L.M."/>
            <person name="Kovalovszki A."/>
            <person name="Ziels R.M."/>
            <person name="Maus I."/>
            <person name="Zhu X."/>
            <person name="Kougias P.G."/>
            <person name="Basile A."/>
            <person name="Luo G."/>
            <person name="Schluter A."/>
            <person name="Konstantinidis K.T."/>
            <person name="Angelidaki I."/>
        </authorList>
    </citation>
    <scope>NUCLEOTIDE SEQUENCE [LARGE SCALE GENOMIC DNA]</scope>
    <source>
        <strain evidence="11">AS27yjCOA_65</strain>
    </source>
</reference>
<dbReference type="GO" id="GO:0140359">
    <property type="term" value="F:ABC-type transporter activity"/>
    <property type="evidence" value="ECO:0007669"/>
    <property type="project" value="InterPro"/>
</dbReference>
<dbReference type="Pfam" id="PF01061">
    <property type="entry name" value="ABC2_membrane"/>
    <property type="match status" value="1"/>
</dbReference>
<dbReference type="GO" id="GO:0015920">
    <property type="term" value="P:lipopolysaccharide transport"/>
    <property type="evidence" value="ECO:0007669"/>
    <property type="project" value="TreeGrafter"/>
</dbReference>
<keyword evidence="6 9" id="KW-0812">Transmembrane</keyword>
<protein>
    <recommendedName>
        <fullName evidence="9">Transport permease protein</fullName>
    </recommendedName>
</protein>
<evidence type="ECO:0000256" key="5">
    <source>
        <dbReference type="ARBA" id="ARBA00022519"/>
    </source>
</evidence>
<proteinExistence type="inferred from homology"/>
<dbReference type="Proteomes" id="UP000524246">
    <property type="component" value="Unassembled WGS sequence"/>
</dbReference>
<keyword evidence="4 9" id="KW-1003">Cell membrane</keyword>
<evidence type="ECO:0000256" key="1">
    <source>
        <dbReference type="ARBA" id="ARBA00004429"/>
    </source>
</evidence>
<feature type="transmembrane region" description="Helical" evidence="9">
    <location>
        <begin position="172"/>
        <end position="189"/>
    </location>
</feature>
<feature type="transmembrane region" description="Helical" evidence="9">
    <location>
        <begin position="102"/>
        <end position="130"/>
    </location>
</feature>
<dbReference type="AlphaFoldDB" id="A0A7X9FT93"/>
<dbReference type="PROSITE" id="PS51012">
    <property type="entry name" value="ABC_TM2"/>
    <property type="match status" value="1"/>
</dbReference>
<dbReference type="GO" id="GO:0005886">
    <property type="term" value="C:plasma membrane"/>
    <property type="evidence" value="ECO:0007669"/>
    <property type="project" value="UniProtKB-SubCell"/>
</dbReference>
<keyword evidence="7 9" id="KW-1133">Transmembrane helix</keyword>